<dbReference type="SUPFAM" id="SSF55073">
    <property type="entry name" value="Nucleotide cyclase"/>
    <property type="match status" value="1"/>
</dbReference>
<dbReference type="PROSITE" id="PS50887">
    <property type="entry name" value="GGDEF"/>
    <property type="match status" value="1"/>
</dbReference>
<dbReference type="AlphaFoldDB" id="A0A1W1BUJ6"/>
<dbReference type="InterPro" id="IPR043128">
    <property type="entry name" value="Rev_trsase/Diguanyl_cyclase"/>
</dbReference>
<protein>
    <recommendedName>
        <fullName evidence="1">GGDEF domain-containing protein</fullName>
    </recommendedName>
</protein>
<dbReference type="PANTHER" id="PTHR45138">
    <property type="entry name" value="REGULATORY COMPONENTS OF SENSORY TRANSDUCTION SYSTEM"/>
    <property type="match status" value="1"/>
</dbReference>
<feature type="domain" description="GGDEF" evidence="1">
    <location>
        <begin position="1"/>
        <end position="111"/>
    </location>
</feature>
<reference evidence="2" key="1">
    <citation type="submission" date="2016-10" db="EMBL/GenBank/DDBJ databases">
        <authorList>
            <person name="de Groot N.N."/>
        </authorList>
    </citation>
    <scope>NUCLEOTIDE SEQUENCE</scope>
</reference>
<evidence type="ECO:0000259" key="1">
    <source>
        <dbReference type="PROSITE" id="PS50887"/>
    </source>
</evidence>
<dbReference type="NCBIfam" id="TIGR00254">
    <property type="entry name" value="GGDEF"/>
    <property type="match status" value="1"/>
</dbReference>
<dbReference type="InterPro" id="IPR000160">
    <property type="entry name" value="GGDEF_dom"/>
</dbReference>
<dbReference type="Pfam" id="PF00990">
    <property type="entry name" value="GGDEF"/>
    <property type="match status" value="1"/>
</dbReference>
<dbReference type="Gene3D" id="3.30.70.270">
    <property type="match status" value="1"/>
</dbReference>
<dbReference type="GO" id="GO:0052621">
    <property type="term" value="F:diguanylate cyclase activity"/>
    <property type="evidence" value="ECO:0007669"/>
    <property type="project" value="TreeGrafter"/>
</dbReference>
<evidence type="ECO:0000313" key="2">
    <source>
        <dbReference type="EMBL" id="SFV57147.1"/>
    </source>
</evidence>
<dbReference type="InterPro" id="IPR029787">
    <property type="entry name" value="Nucleotide_cyclase"/>
</dbReference>
<proteinExistence type="predicted"/>
<organism evidence="2">
    <name type="scientific">hydrothermal vent metagenome</name>
    <dbReference type="NCBI Taxonomy" id="652676"/>
    <lineage>
        <taxon>unclassified sequences</taxon>
        <taxon>metagenomes</taxon>
        <taxon>ecological metagenomes</taxon>
    </lineage>
</organism>
<dbReference type="CDD" id="cd01949">
    <property type="entry name" value="GGDEF"/>
    <property type="match status" value="1"/>
</dbReference>
<sequence length="111" mass="12399">MINDTYGHEVGDTILFELAQLLQNNVRHTDSFARWGGEEFVVILPCSTLKVAIGVAENLRVLIASHLFGDDYSITCSFGVSSFGEDESKESVIKRADKALYKAKHRVVFDF</sequence>
<dbReference type="EMBL" id="FPHE01000074">
    <property type="protein sequence ID" value="SFV57147.1"/>
    <property type="molecule type" value="Genomic_DNA"/>
</dbReference>
<dbReference type="PANTHER" id="PTHR45138:SF9">
    <property type="entry name" value="DIGUANYLATE CYCLASE DGCM-RELATED"/>
    <property type="match status" value="1"/>
</dbReference>
<dbReference type="SMART" id="SM00267">
    <property type="entry name" value="GGDEF"/>
    <property type="match status" value="1"/>
</dbReference>
<gene>
    <name evidence="2" type="ORF">MNB_SV-12-335</name>
</gene>
<dbReference type="InterPro" id="IPR050469">
    <property type="entry name" value="Diguanylate_Cyclase"/>
</dbReference>
<accession>A0A1W1BUJ6</accession>
<name>A0A1W1BUJ6_9ZZZZ</name>